<dbReference type="Proteomes" id="UP000002564">
    <property type="component" value="Chromosome"/>
</dbReference>
<evidence type="ECO:0000313" key="2">
    <source>
        <dbReference type="Proteomes" id="UP000002564"/>
    </source>
</evidence>
<dbReference type="AlphaFoldDB" id="B4RLP0"/>
<accession>B4RLP0</accession>
<evidence type="ECO:0000313" key="1">
    <source>
        <dbReference type="EMBL" id="ACF29727.1"/>
    </source>
</evidence>
<organism evidence="1 2">
    <name type="scientific">Neisseria gonorrhoeae (strain NCCP11945)</name>
    <dbReference type="NCBI Taxonomy" id="521006"/>
    <lineage>
        <taxon>Bacteria</taxon>
        <taxon>Pseudomonadati</taxon>
        <taxon>Pseudomonadota</taxon>
        <taxon>Betaproteobacteria</taxon>
        <taxon>Neisseriales</taxon>
        <taxon>Neisseriaceae</taxon>
        <taxon>Neisseria</taxon>
    </lineage>
</organism>
<reference evidence="1 2" key="1">
    <citation type="journal article" date="2008" name="J. Bacteriol.">
        <title>Complete genome sequence of Neisseria gonorrhoeae NCCP11945.</title>
        <authorList>
            <person name="Chung G.T."/>
            <person name="Yoo J.S."/>
            <person name="Oh H.B."/>
            <person name="Lee Y.S."/>
            <person name="Cha S.H."/>
            <person name="Kim S.J."/>
            <person name="Yoo C.K."/>
        </authorList>
    </citation>
    <scope>NUCLEOTIDE SEQUENCE [LARGE SCALE GENOMIC DNA]</scope>
    <source>
        <strain evidence="1 2">NCCP11945</strain>
    </source>
</reference>
<sequence length="93" mass="10947">MRVFLTICRRKTYFCIGEEMRYSKNKDYQFFIRQLVSGGEWMFLPKNGRKHSALKHLPTDRKIPIPGSPGQDPRGLLNFKTMVRHIERGGTFD</sequence>
<protein>
    <submittedName>
        <fullName evidence="1">YdhB</fullName>
    </submittedName>
</protein>
<gene>
    <name evidence="1" type="ordered locus">NGK_1050</name>
</gene>
<dbReference type="EMBL" id="CP001050">
    <property type="protein sequence ID" value="ACF29727.1"/>
    <property type="molecule type" value="Genomic_DNA"/>
</dbReference>
<dbReference type="HOGENOM" id="CLU_186064_0_0_4"/>
<name>B4RLP0_NEIG2</name>
<dbReference type="KEGG" id="ngk:NGK_1050"/>
<proteinExistence type="predicted"/>